<dbReference type="InterPro" id="IPR024705">
    <property type="entry name" value="Ssp411"/>
</dbReference>
<dbReference type="AlphaFoldDB" id="A0ABD5NSD2"/>
<dbReference type="SUPFAM" id="SSF48208">
    <property type="entry name" value="Six-hairpin glycosidases"/>
    <property type="match status" value="1"/>
</dbReference>
<dbReference type="Gene3D" id="1.50.10.10">
    <property type="match status" value="2"/>
</dbReference>
<dbReference type="PANTHER" id="PTHR42899">
    <property type="entry name" value="SPERMATOGENESIS-ASSOCIATED PROTEIN 20"/>
    <property type="match status" value="1"/>
</dbReference>
<protein>
    <submittedName>
        <fullName evidence="3">Thioredoxin domain-containing protein</fullName>
    </submittedName>
</protein>
<feature type="region of interest" description="Disordered" evidence="1">
    <location>
        <begin position="172"/>
        <end position="198"/>
    </location>
</feature>
<dbReference type="InterPro" id="IPR012341">
    <property type="entry name" value="6hp_glycosidase-like_sf"/>
</dbReference>
<gene>
    <name evidence="3" type="ORF">ACFOUR_16610</name>
</gene>
<keyword evidence="4" id="KW-1185">Reference proteome</keyword>
<dbReference type="GeneID" id="73904248"/>
<reference evidence="3 4" key="1">
    <citation type="journal article" date="2019" name="Int. J. Syst. Evol. Microbiol.">
        <title>The Global Catalogue of Microorganisms (GCM) 10K type strain sequencing project: providing services to taxonomists for standard genome sequencing and annotation.</title>
        <authorList>
            <consortium name="The Broad Institute Genomics Platform"/>
            <consortium name="The Broad Institute Genome Sequencing Center for Infectious Disease"/>
            <person name="Wu L."/>
            <person name="Ma J."/>
        </authorList>
    </citation>
    <scope>NUCLEOTIDE SEQUENCE [LARGE SCALE GENOMIC DNA]</scope>
    <source>
        <strain evidence="3 4">IBRC-M 10256</strain>
    </source>
</reference>
<dbReference type="CDD" id="cd02955">
    <property type="entry name" value="SSP411"/>
    <property type="match status" value="1"/>
</dbReference>
<dbReference type="EMBL" id="JBHSAQ010000014">
    <property type="protein sequence ID" value="MFC3959983.1"/>
    <property type="molecule type" value="Genomic_DNA"/>
</dbReference>
<dbReference type="Proteomes" id="UP001595846">
    <property type="component" value="Unassembled WGS sequence"/>
</dbReference>
<dbReference type="Pfam" id="PF03190">
    <property type="entry name" value="Thioredox_DsbH"/>
    <property type="match status" value="1"/>
</dbReference>
<evidence type="ECO:0000313" key="3">
    <source>
        <dbReference type="EMBL" id="MFC3959983.1"/>
    </source>
</evidence>
<dbReference type="InterPro" id="IPR004879">
    <property type="entry name" value="Ssp411-like_TRX"/>
</dbReference>
<dbReference type="Gene3D" id="3.40.30.10">
    <property type="entry name" value="Glutaredoxin"/>
    <property type="match status" value="1"/>
</dbReference>
<evidence type="ECO:0000313" key="4">
    <source>
        <dbReference type="Proteomes" id="UP001595846"/>
    </source>
</evidence>
<sequence>MTDPLDRNRLGDEASPYLRQHADNPVNWQPWDERALGAARERDRPIFLSVGYSACHWCHVMEAESFADETVAEVLNEGFVPIKVDREERPDVDTVYMTVSQAVTGRGGWPLSVWLTPDGRPFYVGTYFPREAQRGTPGFLDLCRRIRSAWSENRDELESRADEWASMAADRLDATTSGSEPATDTAESTLELDTEVGPNEPDAIELVGEAALRATDDDHGGFGRGGPKFPQPRRVEALLRLYADHDRPAALDAATRTLDAMCAGGLYDHVGGGFHRYCVDADWTVPHFEKMLYDNATITRVLLAGYQLTGEKRYARTVRETVDFVERELRHPAGGFYSTLDAQSEDESGERVEGAFYVWTPDEIASVVARTGLSETDADLFSDRYGVTDSGNFEGRTVLNVDASVDELAANYGLAKSTVVDRLESVREAVFDARASRPRPARDEKVLAGWNGLAIDALANASVVLGADGVDADGVSVDGDADRYSGPESDRYAGLAVDALSFVRDRLWDPGAGRLHRRFRDGDVAIDGYLDDYAYLARGALSCYEATGAVDHLAFALDLARCIRREFWDEAAGTLYFTPESGETLLARPQELRDQSTPSPTGVAVEVFAMVDPFTDEPFGELARRVVSTHAEAIDESPLAFVSMALARDLLARGPLEITTVADSRSPEWATSLAETYIPRRLLAPRPPDATLEEWLATLEVDAVPPIWADRTRRDGEPTVYVCRNRSCSPPQHDMEAALSWHEAADAPF</sequence>
<dbReference type="SUPFAM" id="SSF52833">
    <property type="entry name" value="Thioredoxin-like"/>
    <property type="match status" value="1"/>
</dbReference>
<dbReference type="PANTHER" id="PTHR42899:SF1">
    <property type="entry name" value="SPERMATOGENESIS-ASSOCIATED PROTEIN 20"/>
    <property type="match status" value="1"/>
</dbReference>
<comment type="caution">
    <text evidence="3">The sequence shown here is derived from an EMBL/GenBank/DDBJ whole genome shotgun (WGS) entry which is preliminary data.</text>
</comment>
<name>A0ABD5NSD2_9EURY</name>
<proteinExistence type="predicted"/>
<organism evidence="3 4">
    <name type="scientific">Halovivax cerinus</name>
    <dbReference type="NCBI Taxonomy" id="1487865"/>
    <lineage>
        <taxon>Archaea</taxon>
        <taxon>Methanobacteriati</taxon>
        <taxon>Methanobacteriota</taxon>
        <taxon>Stenosarchaea group</taxon>
        <taxon>Halobacteria</taxon>
        <taxon>Halobacteriales</taxon>
        <taxon>Natrialbaceae</taxon>
        <taxon>Halovivax</taxon>
    </lineage>
</organism>
<accession>A0ABD5NSD2</accession>
<dbReference type="InterPro" id="IPR036249">
    <property type="entry name" value="Thioredoxin-like_sf"/>
</dbReference>
<dbReference type="RefSeq" id="WP_256531503.1">
    <property type="nucleotide sequence ID" value="NZ_CP101824.1"/>
</dbReference>
<dbReference type="PIRSF" id="PIRSF006402">
    <property type="entry name" value="UCP006402_thioredoxin"/>
    <property type="match status" value="1"/>
</dbReference>
<feature type="domain" description="Spermatogenesis-associated protein 20-like TRX" evidence="2">
    <location>
        <begin position="8"/>
        <end position="165"/>
    </location>
</feature>
<feature type="compositionally biased region" description="Polar residues" evidence="1">
    <location>
        <begin position="174"/>
        <end position="188"/>
    </location>
</feature>
<dbReference type="InterPro" id="IPR008928">
    <property type="entry name" value="6-hairpin_glycosidase_sf"/>
</dbReference>
<evidence type="ECO:0000259" key="2">
    <source>
        <dbReference type="Pfam" id="PF03190"/>
    </source>
</evidence>
<evidence type="ECO:0000256" key="1">
    <source>
        <dbReference type="SAM" id="MobiDB-lite"/>
    </source>
</evidence>